<dbReference type="Pfam" id="PF00096">
    <property type="entry name" value="zf-C2H2"/>
    <property type="match status" value="5"/>
</dbReference>
<sequence length="1154" mass="135121">METTVEVERLNGDDSPDFLPSHEILRENLKADRKKRAARKPLKKYKCRICEEIFDDITALESHAATHDPENPYACTKCPYKTNIKSYLTRHTMKVHNKSEHKQECEVCGKKFLYKSLMEQHLRVHTGEKPHKCDVCGKAFNTTFSLTTHKYIHNNEKPFKCSFCDHACRDSSSLRKHQSVHLGISKKYPCQECSNRYDTKARLQDHIKRAHRGIEPPKVTCNICGSIYKNKWTLMTHIRAIHDKSKACVCGICGKHLSNSSNLRSHMTSHLDIRPYKCFFPGCTIKFKDKYALKKHTRIHYPEQQVYCNECGRGFARKHRLVKHLAQHVPKVKDTKCPFCGVPFYNKNYLLKHLRTIHGNKREKYICDVCGFEASNKPGLVVHIRYVHKDMDKQCHLCKKTFKRKCNLTLHFRNTHGIMLKSNTKPMVVIKQEPLDFSQDLEIDLLDIDKEEPFAGFDIDSQDGSNISKPIELSGRLNSENKCVTNIDELDEKVEEFNTSTASRNIEEVQVDSTANAEVPQEATSNVDKQHKNERGTVFKTKEQLSIESKESETISQENKDLRKMHVDEFIQNLMSDTEIRGEEETKERSCEAESPRRSMQVDEFLQHVISDTELQEEETDHETEDLLKTRIKELIDESNFKNGIVPKETNYGKKLQRVHVDEITKFLFKDISIEVNGEVITQTEKKKETSVKKKKKKRKKQKRKGEEKEEWERNITLKDSMEDIKKAKLNRKCKTTHKKKCVSEETEDRENNTCREKEKDPNTKQNSTNSKIKFNSHQCYVCYKLFETKPQLIQHCKEHFDVCNEITLKKCPLCTFVTHHNIKRHMLLKHDVNINFSFMRIKDKKVNENGSRYYFDLDNKSIKKLEIIPSIKILNKKACMDLDKRNREIKDKSLLKRKLVRKGDSWIVETEKIDLTNHVVPKLKQNEKENYLVRMKKISLEAKRNNVKMLYPCNGCEKICQNLSALTLHMRRHDPNAKPFKPKKWKHKQPQELPEEKEVPELPPDNSNRHAKPRPIVNKHKCDPALKAFYENNIKGGDIEFWQFLKIYNKMDRENVNDFKDLESRSDFGLHFNNDVANQNNNTDKTTKVSSSNEIGSSNTEMSSNKRSVARKVAMNRIKQVKYVRKIQLSREEYKRRCEIKNKMRDKIASNTC</sequence>
<dbReference type="Proteomes" id="UP001153714">
    <property type="component" value="Chromosome 22"/>
</dbReference>
<evidence type="ECO:0000313" key="13">
    <source>
        <dbReference type="EMBL" id="CAH0757579.1"/>
    </source>
</evidence>
<dbReference type="Pfam" id="PF05605">
    <property type="entry name" value="zf-Di19"/>
    <property type="match status" value="1"/>
</dbReference>
<dbReference type="SMART" id="SM00355">
    <property type="entry name" value="ZnF_C2H2"/>
    <property type="match status" value="16"/>
</dbReference>
<feature type="domain" description="C2H2-type" evidence="12">
    <location>
        <begin position="276"/>
        <end position="305"/>
    </location>
</feature>
<feature type="domain" description="C2H2-type" evidence="12">
    <location>
        <begin position="159"/>
        <end position="186"/>
    </location>
</feature>
<dbReference type="GO" id="GO:0000981">
    <property type="term" value="F:DNA-binding transcription factor activity, RNA polymerase II-specific"/>
    <property type="evidence" value="ECO:0007669"/>
    <property type="project" value="TreeGrafter"/>
</dbReference>
<dbReference type="PROSITE" id="PS00028">
    <property type="entry name" value="ZINC_FINGER_C2H2_1"/>
    <property type="match status" value="13"/>
</dbReference>
<keyword evidence="3" id="KW-0677">Repeat</keyword>
<evidence type="ECO:0000256" key="2">
    <source>
        <dbReference type="ARBA" id="ARBA00022723"/>
    </source>
</evidence>
<name>A0A9P0C594_9NEOP</name>
<feature type="compositionally biased region" description="Polar residues" evidence="11">
    <location>
        <begin position="512"/>
        <end position="527"/>
    </location>
</feature>
<feature type="compositionally biased region" description="Basic residues" evidence="11">
    <location>
        <begin position="693"/>
        <end position="704"/>
    </location>
</feature>
<feature type="domain" description="C2H2-type" evidence="12">
    <location>
        <begin position="778"/>
        <end position="800"/>
    </location>
</feature>
<feature type="domain" description="C2H2-type" evidence="12">
    <location>
        <begin position="188"/>
        <end position="216"/>
    </location>
</feature>
<accession>A0A9P0C594</accession>
<reference evidence="13" key="2">
    <citation type="submission" date="2022-10" db="EMBL/GenBank/DDBJ databases">
        <authorList>
            <consortium name="ENA_rothamsted_submissions"/>
            <consortium name="culmorum"/>
            <person name="King R."/>
        </authorList>
    </citation>
    <scope>NUCLEOTIDE SEQUENCE</scope>
</reference>
<keyword evidence="6" id="KW-0805">Transcription regulation</keyword>
<dbReference type="FunFam" id="3.30.160.60:FF:000690">
    <property type="entry name" value="Zinc finger protein 354C"/>
    <property type="match status" value="1"/>
</dbReference>
<feature type="region of interest" description="Disordered" evidence="11">
    <location>
        <begin position="684"/>
        <end position="712"/>
    </location>
</feature>
<feature type="domain" description="C2H2-type" evidence="12">
    <location>
        <begin position="73"/>
        <end position="101"/>
    </location>
</feature>
<evidence type="ECO:0000256" key="9">
    <source>
        <dbReference type="ARBA" id="ARBA00023242"/>
    </source>
</evidence>
<keyword evidence="2" id="KW-0479">Metal-binding</keyword>
<feature type="domain" description="C2H2-type" evidence="12">
    <location>
        <begin position="365"/>
        <end position="393"/>
    </location>
</feature>
<feature type="domain" description="C2H2-type" evidence="12">
    <location>
        <begin position="306"/>
        <end position="333"/>
    </location>
</feature>
<dbReference type="GO" id="GO:0005634">
    <property type="term" value="C:nucleus"/>
    <property type="evidence" value="ECO:0007669"/>
    <property type="project" value="UniProtKB-SubCell"/>
</dbReference>
<feature type="domain" description="C2H2-type" evidence="12">
    <location>
        <begin position="219"/>
        <end position="247"/>
    </location>
</feature>
<evidence type="ECO:0000256" key="6">
    <source>
        <dbReference type="ARBA" id="ARBA00023015"/>
    </source>
</evidence>
<dbReference type="AlphaFoldDB" id="A0A9P0C594"/>
<evidence type="ECO:0000313" key="14">
    <source>
        <dbReference type="Proteomes" id="UP001153714"/>
    </source>
</evidence>
<feature type="domain" description="C2H2-type" evidence="12">
    <location>
        <begin position="131"/>
        <end position="158"/>
    </location>
</feature>
<keyword evidence="7" id="KW-0238">DNA-binding</keyword>
<keyword evidence="8" id="KW-0804">Transcription</keyword>
<evidence type="ECO:0000256" key="3">
    <source>
        <dbReference type="ARBA" id="ARBA00022737"/>
    </source>
</evidence>
<dbReference type="InterPro" id="IPR050752">
    <property type="entry name" value="C2H2-ZF_domain"/>
</dbReference>
<organism evidence="13 14">
    <name type="scientific">Diatraea saccharalis</name>
    <name type="common">sugarcane borer</name>
    <dbReference type="NCBI Taxonomy" id="40085"/>
    <lineage>
        <taxon>Eukaryota</taxon>
        <taxon>Metazoa</taxon>
        <taxon>Ecdysozoa</taxon>
        <taxon>Arthropoda</taxon>
        <taxon>Hexapoda</taxon>
        <taxon>Insecta</taxon>
        <taxon>Pterygota</taxon>
        <taxon>Neoptera</taxon>
        <taxon>Endopterygota</taxon>
        <taxon>Lepidoptera</taxon>
        <taxon>Glossata</taxon>
        <taxon>Ditrysia</taxon>
        <taxon>Pyraloidea</taxon>
        <taxon>Crambidae</taxon>
        <taxon>Crambinae</taxon>
        <taxon>Diatraea</taxon>
    </lineage>
</organism>
<feature type="domain" description="C2H2-type" evidence="12">
    <location>
        <begin position="952"/>
        <end position="979"/>
    </location>
</feature>
<feature type="domain" description="C2H2-type" evidence="12">
    <location>
        <begin position="393"/>
        <end position="416"/>
    </location>
</feature>
<feature type="compositionally biased region" description="Basic residues" evidence="11">
    <location>
        <begin position="1010"/>
        <end position="1019"/>
    </location>
</feature>
<dbReference type="PROSITE" id="PS50157">
    <property type="entry name" value="ZINC_FINGER_C2H2_2"/>
    <property type="match status" value="15"/>
</dbReference>
<feature type="region of interest" description="Disordered" evidence="11">
    <location>
        <begin position="512"/>
        <end position="535"/>
    </location>
</feature>
<evidence type="ECO:0000256" key="10">
    <source>
        <dbReference type="PROSITE-ProRule" id="PRU00042"/>
    </source>
</evidence>
<dbReference type="GO" id="GO:0040029">
    <property type="term" value="P:epigenetic regulation of gene expression"/>
    <property type="evidence" value="ECO:0007669"/>
    <property type="project" value="UniProtKB-ARBA"/>
</dbReference>
<protein>
    <recommendedName>
        <fullName evidence="12">C2H2-type domain-containing protein</fullName>
    </recommendedName>
</protein>
<feature type="region of interest" description="Disordered" evidence="11">
    <location>
        <begin position="974"/>
        <end position="1019"/>
    </location>
</feature>
<dbReference type="GO" id="GO:0000978">
    <property type="term" value="F:RNA polymerase II cis-regulatory region sequence-specific DNA binding"/>
    <property type="evidence" value="ECO:0007669"/>
    <property type="project" value="TreeGrafter"/>
</dbReference>
<evidence type="ECO:0000259" key="12">
    <source>
        <dbReference type="PROSITE" id="PS50157"/>
    </source>
</evidence>
<feature type="domain" description="C2H2-type" evidence="12">
    <location>
        <begin position="103"/>
        <end position="130"/>
    </location>
</feature>
<keyword evidence="5" id="KW-0862">Zinc</keyword>
<dbReference type="InterPro" id="IPR036236">
    <property type="entry name" value="Znf_C2H2_sf"/>
</dbReference>
<dbReference type="InterPro" id="IPR013087">
    <property type="entry name" value="Znf_C2H2_type"/>
</dbReference>
<evidence type="ECO:0000256" key="7">
    <source>
        <dbReference type="ARBA" id="ARBA00023125"/>
    </source>
</evidence>
<evidence type="ECO:0000256" key="1">
    <source>
        <dbReference type="ARBA" id="ARBA00004123"/>
    </source>
</evidence>
<dbReference type="GO" id="GO:0000785">
    <property type="term" value="C:chromatin"/>
    <property type="evidence" value="ECO:0007669"/>
    <property type="project" value="UniProtKB-ARBA"/>
</dbReference>
<feature type="region of interest" description="Disordered" evidence="11">
    <location>
        <begin position="1075"/>
        <end position="1112"/>
    </location>
</feature>
<feature type="domain" description="C2H2-type" evidence="12">
    <location>
        <begin position="248"/>
        <end position="275"/>
    </location>
</feature>
<comment type="subcellular location">
    <subcellularLocation>
        <location evidence="1">Nucleus</location>
    </subcellularLocation>
</comment>
<gene>
    <name evidence="13" type="ORF">DIATSA_LOCUS8110</name>
</gene>
<feature type="domain" description="C2H2-type" evidence="12">
    <location>
        <begin position="335"/>
        <end position="363"/>
    </location>
</feature>
<dbReference type="GO" id="GO:0003682">
    <property type="term" value="F:chromatin binding"/>
    <property type="evidence" value="ECO:0007669"/>
    <property type="project" value="UniProtKB-ARBA"/>
</dbReference>
<reference evidence="13" key="1">
    <citation type="submission" date="2021-12" db="EMBL/GenBank/DDBJ databases">
        <authorList>
            <person name="King R."/>
        </authorList>
    </citation>
    <scope>NUCLEOTIDE SEQUENCE</scope>
</reference>
<dbReference type="PANTHER" id="PTHR24384:SF189">
    <property type="entry name" value="C2H2-TYPE DOMAIN-CONTAINING PROTEIN-RELATED"/>
    <property type="match status" value="1"/>
</dbReference>
<evidence type="ECO:0000256" key="8">
    <source>
        <dbReference type="ARBA" id="ARBA00023163"/>
    </source>
</evidence>
<proteinExistence type="predicted"/>
<dbReference type="SUPFAM" id="SSF57667">
    <property type="entry name" value="beta-beta-alpha zinc fingers"/>
    <property type="match status" value="7"/>
</dbReference>
<keyword evidence="4 10" id="KW-0863">Zinc-finger</keyword>
<feature type="domain" description="C2H2-type" evidence="12">
    <location>
        <begin position="45"/>
        <end position="72"/>
    </location>
</feature>
<evidence type="ECO:0000256" key="11">
    <source>
        <dbReference type="SAM" id="MobiDB-lite"/>
    </source>
</evidence>
<dbReference type="FunFam" id="3.30.160.60:FF:000145">
    <property type="entry name" value="Zinc finger protein 574"/>
    <property type="match status" value="1"/>
</dbReference>
<feature type="compositionally biased region" description="Polar residues" evidence="11">
    <location>
        <begin position="1089"/>
        <end position="1108"/>
    </location>
</feature>
<keyword evidence="14" id="KW-1185">Reference proteome</keyword>
<dbReference type="FunFam" id="3.30.160.60:FF:000325">
    <property type="entry name" value="ZFP90 zinc finger protein"/>
    <property type="match status" value="1"/>
</dbReference>
<dbReference type="OrthoDB" id="8117402at2759"/>
<dbReference type="GO" id="GO:0008270">
    <property type="term" value="F:zinc ion binding"/>
    <property type="evidence" value="ECO:0007669"/>
    <property type="project" value="UniProtKB-KW"/>
</dbReference>
<dbReference type="InterPro" id="IPR008598">
    <property type="entry name" value="Di19_Zn-bd"/>
</dbReference>
<evidence type="ECO:0000256" key="5">
    <source>
        <dbReference type="ARBA" id="ARBA00022833"/>
    </source>
</evidence>
<keyword evidence="9" id="KW-0539">Nucleus</keyword>
<dbReference type="EMBL" id="OU893353">
    <property type="protein sequence ID" value="CAH0757579.1"/>
    <property type="molecule type" value="Genomic_DNA"/>
</dbReference>
<dbReference type="PANTHER" id="PTHR24384">
    <property type="entry name" value="FINGER PUTATIVE TRANSCRIPTION FACTOR FAMILY-RELATED"/>
    <property type="match status" value="1"/>
</dbReference>
<dbReference type="Gene3D" id="3.30.160.60">
    <property type="entry name" value="Classic Zinc Finger"/>
    <property type="match status" value="9"/>
</dbReference>
<evidence type="ECO:0000256" key="4">
    <source>
        <dbReference type="ARBA" id="ARBA00022771"/>
    </source>
</evidence>